<evidence type="ECO:0008006" key="3">
    <source>
        <dbReference type="Google" id="ProtNLM"/>
    </source>
</evidence>
<dbReference type="EMBL" id="LLXL01000641">
    <property type="protein sequence ID" value="PKK70251.1"/>
    <property type="molecule type" value="Genomic_DNA"/>
</dbReference>
<sequence length="51" mass="6243">MIVHVDHHLVHFGYCERSSYEKPIRKTGNYFAIEEYEVFQIIKDTNEHVYR</sequence>
<reference evidence="1 2" key="1">
    <citation type="submission" date="2016-04" db="EMBL/GenBank/DDBJ databases">
        <title>Genome analyses suggest a sexual origin of heterokaryosis in a supposedly ancient asexual fungus.</title>
        <authorList>
            <person name="Ropars J."/>
            <person name="Sedzielewska K."/>
            <person name="Noel J."/>
            <person name="Charron P."/>
            <person name="Farinelli L."/>
            <person name="Marton T."/>
            <person name="Kruger M."/>
            <person name="Pelin A."/>
            <person name="Brachmann A."/>
            <person name="Corradi N."/>
        </authorList>
    </citation>
    <scope>NUCLEOTIDE SEQUENCE [LARGE SCALE GENOMIC DNA]</scope>
    <source>
        <strain evidence="1 2">C2</strain>
    </source>
</reference>
<protein>
    <recommendedName>
        <fullName evidence="3">TLDc domain-containing protein</fullName>
    </recommendedName>
</protein>
<gene>
    <name evidence="1" type="ORF">RhiirC2_746852</name>
</gene>
<name>A0A2N1N8S6_9GLOM</name>
<dbReference type="Proteomes" id="UP000233469">
    <property type="component" value="Unassembled WGS sequence"/>
</dbReference>
<comment type="caution">
    <text evidence="1">The sequence shown here is derived from an EMBL/GenBank/DDBJ whole genome shotgun (WGS) entry which is preliminary data.</text>
</comment>
<accession>A0A2N1N8S6</accession>
<proteinExistence type="predicted"/>
<evidence type="ECO:0000313" key="1">
    <source>
        <dbReference type="EMBL" id="PKK70251.1"/>
    </source>
</evidence>
<evidence type="ECO:0000313" key="2">
    <source>
        <dbReference type="Proteomes" id="UP000233469"/>
    </source>
</evidence>
<dbReference type="AlphaFoldDB" id="A0A2N1N8S6"/>
<reference evidence="1 2" key="2">
    <citation type="submission" date="2017-10" db="EMBL/GenBank/DDBJ databases">
        <title>Extensive intraspecific genome diversity in a model arbuscular mycorrhizal fungus.</title>
        <authorList>
            <person name="Chen E.C.H."/>
            <person name="Morin E."/>
            <person name="Baudet D."/>
            <person name="Noel J."/>
            <person name="Ndikumana S."/>
            <person name="Charron P."/>
            <person name="St-Onge C."/>
            <person name="Giorgi J."/>
            <person name="Grigoriev I.V."/>
            <person name="Roux C."/>
            <person name="Martin F.M."/>
            <person name="Corradi N."/>
        </authorList>
    </citation>
    <scope>NUCLEOTIDE SEQUENCE [LARGE SCALE GENOMIC DNA]</scope>
    <source>
        <strain evidence="1 2">C2</strain>
    </source>
</reference>
<organism evidence="1 2">
    <name type="scientific">Rhizophagus irregularis</name>
    <dbReference type="NCBI Taxonomy" id="588596"/>
    <lineage>
        <taxon>Eukaryota</taxon>
        <taxon>Fungi</taxon>
        <taxon>Fungi incertae sedis</taxon>
        <taxon>Mucoromycota</taxon>
        <taxon>Glomeromycotina</taxon>
        <taxon>Glomeromycetes</taxon>
        <taxon>Glomerales</taxon>
        <taxon>Glomeraceae</taxon>
        <taxon>Rhizophagus</taxon>
    </lineage>
</organism>